<evidence type="ECO:0000313" key="6">
    <source>
        <dbReference type="Proteomes" id="UP000199600"/>
    </source>
</evidence>
<dbReference type="SUPFAM" id="SSF46689">
    <property type="entry name" value="Homeodomain-like"/>
    <property type="match status" value="1"/>
</dbReference>
<dbReference type="InterPro" id="IPR018060">
    <property type="entry name" value="HTH_AraC"/>
</dbReference>
<dbReference type="InterPro" id="IPR009057">
    <property type="entry name" value="Homeodomain-like_sf"/>
</dbReference>
<dbReference type="Proteomes" id="UP000199600">
    <property type="component" value="Unassembled WGS sequence"/>
</dbReference>
<protein>
    <submittedName>
        <fullName evidence="5">Transcriptional regulator, AraC family</fullName>
    </submittedName>
</protein>
<dbReference type="InterPro" id="IPR032687">
    <property type="entry name" value="AraC-type_N"/>
</dbReference>
<sequence length="377" mass="41477">MTDPDKSAKLASSARREATRAGGLLTGALSGASPSVHSPRATVAIGFVRGMLSGLCHQGIDPVPLLEAAGIAATVIEDPAARVPVDRYAALYTLLNRQLDDEAFGLFATPMRCGSYEFLCRSVITAPTLADALERSSRFLRLVLPDLAVSLERDRGEARLRIVETRPLNIGRVFAFEWLLRLLHGLSSWLVGIRIVLDAATFPYPRPAHADDYALIYTATSKFADDAAGGALIATFAANLLDLQIRRDEAALKLFLVGAPGKLTLLYRRDREMVLRVHNCLRNALPEAKPLAEVARELHLSPRTLHRRLEDEGSSFQGVKDALRRDLAIDRLNKTQQPLARIAADLGFADPSAFYRAFVNWTGMAPAHYRRCLRRTM</sequence>
<keyword evidence="2" id="KW-0238">DNA-binding</keyword>
<dbReference type="SMART" id="SM00342">
    <property type="entry name" value="HTH_ARAC"/>
    <property type="match status" value="1"/>
</dbReference>
<keyword evidence="1" id="KW-0805">Transcription regulation</keyword>
<gene>
    <name evidence="5" type="ORF">PROAA_960006</name>
</gene>
<dbReference type="GO" id="GO:0003700">
    <property type="term" value="F:DNA-binding transcription factor activity"/>
    <property type="evidence" value="ECO:0007669"/>
    <property type="project" value="InterPro"/>
</dbReference>
<feature type="domain" description="HTH araC/xylS-type" evidence="4">
    <location>
        <begin position="275"/>
        <end position="372"/>
    </location>
</feature>
<evidence type="ECO:0000259" key="4">
    <source>
        <dbReference type="PROSITE" id="PS01124"/>
    </source>
</evidence>
<keyword evidence="6" id="KW-1185">Reference proteome</keyword>
<reference evidence="5 6" key="1">
    <citation type="submission" date="2016-06" db="EMBL/GenBank/DDBJ databases">
        <authorList>
            <person name="Kjaerup R.B."/>
            <person name="Dalgaard T.S."/>
            <person name="Juul-Madsen H.R."/>
        </authorList>
    </citation>
    <scope>NUCLEOTIDE SEQUENCE [LARGE SCALE GENOMIC DNA]</scope>
    <source>
        <strain evidence="5">2</strain>
    </source>
</reference>
<dbReference type="GO" id="GO:0000976">
    <property type="term" value="F:transcription cis-regulatory region binding"/>
    <property type="evidence" value="ECO:0007669"/>
    <property type="project" value="TreeGrafter"/>
</dbReference>
<dbReference type="PROSITE" id="PS01124">
    <property type="entry name" value="HTH_ARAC_FAMILY_2"/>
    <property type="match status" value="1"/>
</dbReference>
<evidence type="ECO:0000256" key="1">
    <source>
        <dbReference type="ARBA" id="ARBA00023015"/>
    </source>
</evidence>
<accession>A0A1A8Y2N5</accession>
<dbReference type="PANTHER" id="PTHR47894">
    <property type="entry name" value="HTH-TYPE TRANSCRIPTIONAL REGULATOR GADX"/>
    <property type="match status" value="1"/>
</dbReference>
<dbReference type="Pfam" id="PF12625">
    <property type="entry name" value="Arabinose_bd"/>
    <property type="match status" value="1"/>
</dbReference>
<evidence type="ECO:0000256" key="2">
    <source>
        <dbReference type="ARBA" id="ARBA00023125"/>
    </source>
</evidence>
<dbReference type="EMBL" id="FLQY01000402">
    <property type="protein sequence ID" value="SBT11236.1"/>
    <property type="molecule type" value="Genomic_DNA"/>
</dbReference>
<proteinExistence type="predicted"/>
<dbReference type="PANTHER" id="PTHR47894:SF1">
    <property type="entry name" value="HTH-TYPE TRANSCRIPTIONAL REGULATOR VQSM"/>
    <property type="match status" value="1"/>
</dbReference>
<dbReference type="Gene3D" id="1.10.10.60">
    <property type="entry name" value="Homeodomain-like"/>
    <property type="match status" value="1"/>
</dbReference>
<dbReference type="AlphaFoldDB" id="A0A1A8Y2N5"/>
<evidence type="ECO:0000256" key="3">
    <source>
        <dbReference type="ARBA" id="ARBA00023163"/>
    </source>
</evidence>
<evidence type="ECO:0000313" key="5">
    <source>
        <dbReference type="EMBL" id="SBT11236.1"/>
    </source>
</evidence>
<organism evidence="5 6">
    <name type="scientific">Candidatus Propionivibrio aalborgensis</name>
    <dbReference type="NCBI Taxonomy" id="1860101"/>
    <lineage>
        <taxon>Bacteria</taxon>
        <taxon>Pseudomonadati</taxon>
        <taxon>Pseudomonadota</taxon>
        <taxon>Betaproteobacteria</taxon>
        <taxon>Rhodocyclales</taxon>
        <taxon>Rhodocyclaceae</taxon>
        <taxon>Propionivibrio</taxon>
    </lineage>
</organism>
<dbReference type="Pfam" id="PF12833">
    <property type="entry name" value="HTH_18"/>
    <property type="match status" value="1"/>
</dbReference>
<name>A0A1A8Y2N5_9RHOO</name>
<dbReference type="GO" id="GO:0005829">
    <property type="term" value="C:cytosol"/>
    <property type="evidence" value="ECO:0007669"/>
    <property type="project" value="TreeGrafter"/>
</dbReference>
<keyword evidence="3" id="KW-0804">Transcription</keyword>